<evidence type="ECO:0000313" key="1">
    <source>
        <dbReference type="EMBL" id="MCD7453003.1"/>
    </source>
</evidence>
<name>A0ABS8S1N6_DATST</name>
<comment type="caution">
    <text evidence="1">The sequence shown here is derived from an EMBL/GenBank/DDBJ whole genome shotgun (WGS) entry which is preliminary data.</text>
</comment>
<dbReference type="Proteomes" id="UP000823775">
    <property type="component" value="Unassembled WGS sequence"/>
</dbReference>
<sequence length="161" mass="18337">MAANIMFLTKKVTSNELKKVNMVDDLQSLPTPYLYGFHLAYQNQQFQDQPLLCKILNLGVDKNDDFKVDVNRFEEGKVGDDVVVKPHVDISSEEVVVGLKGKDKVKKKVVHIAKSLLPIPKPLPSFPQRLMKQTLDANIERYIEQLKEAIDNTHTHTLDKI</sequence>
<reference evidence="1 2" key="1">
    <citation type="journal article" date="2021" name="BMC Genomics">
        <title>Datura genome reveals duplications of psychoactive alkaloid biosynthetic genes and high mutation rate following tissue culture.</title>
        <authorList>
            <person name="Rajewski A."/>
            <person name="Carter-House D."/>
            <person name="Stajich J."/>
            <person name="Litt A."/>
        </authorList>
    </citation>
    <scope>NUCLEOTIDE SEQUENCE [LARGE SCALE GENOMIC DNA]</scope>
    <source>
        <strain evidence="1">AR-01</strain>
    </source>
</reference>
<keyword evidence="2" id="KW-1185">Reference proteome</keyword>
<organism evidence="1 2">
    <name type="scientific">Datura stramonium</name>
    <name type="common">Jimsonweed</name>
    <name type="synonym">Common thornapple</name>
    <dbReference type="NCBI Taxonomy" id="4076"/>
    <lineage>
        <taxon>Eukaryota</taxon>
        <taxon>Viridiplantae</taxon>
        <taxon>Streptophyta</taxon>
        <taxon>Embryophyta</taxon>
        <taxon>Tracheophyta</taxon>
        <taxon>Spermatophyta</taxon>
        <taxon>Magnoliopsida</taxon>
        <taxon>eudicotyledons</taxon>
        <taxon>Gunneridae</taxon>
        <taxon>Pentapetalae</taxon>
        <taxon>asterids</taxon>
        <taxon>lamiids</taxon>
        <taxon>Solanales</taxon>
        <taxon>Solanaceae</taxon>
        <taxon>Solanoideae</taxon>
        <taxon>Datureae</taxon>
        <taxon>Datura</taxon>
    </lineage>
</organism>
<evidence type="ECO:0000313" key="2">
    <source>
        <dbReference type="Proteomes" id="UP000823775"/>
    </source>
</evidence>
<dbReference type="EMBL" id="JACEIK010000232">
    <property type="protein sequence ID" value="MCD7453003.1"/>
    <property type="molecule type" value="Genomic_DNA"/>
</dbReference>
<proteinExistence type="predicted"/>
<gene>
    <name evidence="1" type="ORF">HAX54_019097</name>
</gene>
<protein>
    <submittedName>
        <fullName evidence="1">Uncharacterized protein</fullName>
    </submittedName>
</protein>
<accession>A0ABS8S1N6</accession>